<gene>
    <name evidence="1" type="ORF">EZV62_007819</name>
</gene>
<name>A0A5C7IBM3_9ROSI</name>
<dbReference type="OrthoDB" id="1829921at2759"/>
<proteinExistence type="predicted"/>
<accession>A0A5C7IBM3</accession>
<dbReference type="AlphaFoldDB" id="A0A5C7IBM3"/>
<reference evidence="2" key="1">
    <citation type="journal article" date="2019" name="Gigascience">
        <title>De novo genome assembly of the endangered Acer yangbiense, a plant species with extremely small populations endemic to Yunnan Province, China.</title>
        <authorList>
            <person name="Yang J."/>
            <person name="Wariss H.M."/>
            <person name="Tao L."/>
            <person name="Zhang R."/>
            <person name="Yun Q."/>
            <person name="Hollingsworth P."/>
            <person name="Dao Z."/>
            <person name="Luo G."/>
            <person name="Guo H."/>
            <person name="Ma Y."/>
            <person name="Sun W."/>
        </authorList>
    </citation>
    <scope>NUCLEOTIDE SEQUENCE [LARGE SCALE GENOMIC DNA]</scope>
    <source>
        <strain evidence="2">cv. Malutang</strain>
    </source>
</reference>
<evidence type="ECO:0000313" key="1">
    <source>
        <dbReference type="EMBL" id="TXG66544.1"/>
    </source>
</evidence>
<dbReference type="EMBL" id="VAHF01000003">
    <property type="protein sequence ID" value="TXG66544.1"/>
    <property type="molecule type" value="Genomic_DNA"/>
</dbReference>
<evidence type="ECO:0000313" key="2">
    <source>
        <dbReference type="Proteomes" id="UP000323000"/>
    </source>
</evidence>
<comment type="caution">
    <text evidence="1">The sequence shown here is derived from an EMBL/GenBank/DDBJ whole genome shotgun (WGS) entry which is preliminary data.</text>
</comment>
<organism evidence="1 2">
    <name type="scientific">Acer yangbiense</name>
    <dbReference type="NCBI Taxonomy" id="1000413"/>
    <lineage>
        <taxon>Eukaryota</taxon>
        <taxon>Viridiplantae</taxon>
        <taxon>Streptophyta</taxon>
        <taxon>Embryophyta</taxon>
        <taxon>Tracheophyta</taxon>
        <taxon>Spermatophyta</taxon>
        <taxon>Magnoliopsida</taxon>
        <taxon>eudicotyledons</taxon>
        <taxon>Gunneridae</taxon>
        <taxon>Pentapetalae</taxon>
        <taxon>rosids</taxon>
        <taxon>malvids</taxon>
        <taxon>Sapindales</taxon>
        <taxon>Sapindaceae</taxon>
        <taxon>Hippocastanoideae</taxon>
        <taxon>Acereae</taxon>
        <taxon>Acer</taxon>
    </lineage>
</organism>
<protein>
    <submittedName>
        <fullName evidence="1">Uncharacterized protein</fullName>
    </submittedName>
</protein>
<keyword evidence="2" id="KW-1185">Reference proteome</keyword>
<dbReference type="Proteomes" id="UP000323000">
    <property type="component" value="Chromosome 3"/>
</dbReference>
<sequence>MISPNSRLLLCAASSCNLEFCNSACCVLILLASLVFRIMVSPSMLGLVEPPMVLEATWCSSSPTFVPVCVLEA</sequence>